<dbReference type="InterPro" id="IPR057055">
    <property type="entry name" value="wHTH-PRTase_assoc"/>
</dbReference>
<dbReference type="InterPro" id="IPR056920">
    <property type="entry name" value="PRTase-CE"/>
</dbReference>
<feature type="domain" description="PRTase associated wHTH" evidence="2">
    <location>
        <begin position="329"/>
        <end position="410"/>
    </location>
</feature>
<comment type="caution">
    <text evidence="3">The sequence shown here is derived from an EMBL/GenBank/DDBJ whole genome shotgun (WGS) entry which is preliminary data.</text>
</comment>
<reference evidence="3 4" key="1">
    <citation type="submission" date="2018-04" db="EMBL/GenBank/DDBJ databases">
        <title>Chryseobacterium oncorhynchi 701B-08T from rainbow trout, and Chryseobacterium viscerum 687B-08T from diseased fish.</title>
        <authorList>
            <person name="Jeong J.-J."/>
            <person name="Lee Y.J."/>
            <person name="Pathiraja D."/>
            <person name="Park B."/>
            <person name="Choi I.-G."/>
            <person name="Kim K.D."/>
        </authorList>
    </citation>
    <scope>NUCLEOTIDE SEQUENCE [LARGE SCALE GENOMIC DNA]</scope>
    <source>
        <strain evidence="3 4">687B-08</strain>
    </source>
</reference>
<feature type="domain" description="PRTase-CE" evidence="1">
    <location>
        <begin position="34"/>
        <end position="281"/>
    </location>
</feature>
<dbReference type="EMBL" id="PPEG02000004">
    <property type="protein sequence ID" value="PWN61695.1"/>
    <property type="molecule type" value="Genomic_DNA"/>
</dbReference>
<sequence>MAKSFFPFSSSEIERINNICVKLGNSKQQLDIINWLANFEKHEWEEALKVSEKIKYFSHEEIISELNDFLEKILIKYPEKIIYLSFLGEFGKSGSHLMYYIKKTPCFKLNEKYIKILDSLKTLRSKLREDDILLLIDDIIGTGESTVTFYNYVVKQQLRKNRSVININVILLCIAYMSDSIKLIAKNIKKFEIYGTPYQKAFVSSNSVFGYRRKRILIKKFCIKYGESLFSIEDKVTRVTSNYPLGYGNSQSLIVFEHSAPNNTLPIIWSTKNSWIPLFPRSTEFKISKFKEFRNNNVIWFNIAKELGIIRETEDFESSNFKNINFKILAVLRLKIKKMNDMLICQNLNITLNALEEIYKEGKLLGYFDDNNKVSKKGMQNYNLVLSKRQQNKTKIVSLENKGLYIPEKFFNRS</sequence>
<evidence type="ECO:0000313" key="3">
    <source>
        <dbReference type="EMBL" id="PWN61695.1"/>
    </source>
</evidence>
<dbReference type="AlphaFoldDB" id="A0A316WJY7"/>
<evidence type="ECO:0000259" key="1">
    <source>
        <dbReference type="Pfam" id="PF24390"/>
    </source>
</evidence>
<dbReference type="Pfam" id="PF24409">
    <property type="entry name" value="wHTH-PRTase_assc"/>
    <property type="match status" value="1"/>
</dbReference>
<proteinExistence type="predicted"/>
<dbReference type="Proteomes" id="UP000236413">
    <property type="component" value="Unassembled WGS sequence"/>
</dbReference>
<dbReference type="RefSeq" id="WP_103234102.1">
    <property type="nucleotide sequence ID" value="NZ_PPEG02000004.1"/>
</dbReference>
<dbReference type="SUPFAM" id="SSF53271">
    <property type="entry name" value="PRTase-like"/>
    <property type="match status" value="1"/>
</dbReference>
<evidence type="ECO:0000313" key="4">
    <source>
        <dbReference type="Proteomes" id="UP000236413"/>
    </source>
</evidence>
<evidence type="ECO:0000259" key="2">
    <source>
        <dbReference type="Pfam" id="PF24409"/>
    </source>
</evidence>
<name>A0A316WJY7_9FLAO</name>
<evidence type="ECO:0008006" key="5">
    <source>
        <dbReference type="Google" id="ProtNLM"/>
    </source>
</evidence>
<dbReference type="InterPro" id="IPR029057">
    <property type="entry name" value="PRTase-like"/>
</dbReference>
<dbReference type="Pfam" id="PF24390">
    <property type="entry name" value="PRTase-CE"/>
    <property type="match status" value="1"/>
</dbReference>
<protein>
    <recommendedName>
        <fullName evidence="5">Phosphoribosyltransferase</fullName>
    </recommendedName>
</protein>
<accession>A0A316WJY7</accession>
<organism evidence="3 4">
    <name type="scientific">Chryseobacterium viscerum</name>
    <dbReference type="NCBI Taxonomy" id="1037377"/>
    <lineage>
        <taxon>Bacteria</taxon>
        <taxon>Pseudomonadati</taxon>
        <taxon>Bacteroidota</taxon>
        <taxon>Flavobacteriia</taxon>
        <taxon>Flavobacteriales</taxon>
        <taxon>Weeksellaceae</taxon>
        <taxon>Chryseobacterium group</taxon>
        <taxon>Chryseobacterium</taxon>
    </lineage>
</organism>
<gene>
    <name evidence="3" type="ORF">C1634_010475</name>
</gene>